<dbReference type="GO" id="GO:0005634">
    <property type="term" value="C:nucleus"/>
    <property type="evidence" value="ECO:0000318"/>
    <property type="project" value="GO_Central"/>
</dbReference>
<protein>
    <submittedName>
        <fullName evidence="3">Uncharacterized protein</fullName>
    </submittedName>
</protein>
<evidence type="ECO:0000313" key="3">
    <source>
        <dbReference type="EnsemblPlants" id="Solyc10g080250.1.1"/>
    </source>
</evidence>
<proteinExistence type="predicted"/>
<accession>K4D2R5</accession>
<dbReference type="Gramene" id="Solyc10g080250.1.1">
    <property type="protein sequence ID" value="Solyc10g080250.1.1"/>
    <property type="gene ID" value="Solyc10g080250.1"/>
</dbReference>
<keyword evidence="4" id="KW-1185">Reference proteome</keyword>
<evidence type="ECO:0000313" key="4">
    <source>
        <dbReference type="Proteomes" id="UP000004994"/>
    </source>
</evidence>
<dbReference type="AlphaFoldDB" id="K4D2R5"/>
<dbReference type="eggNOG" id="ENOG502S6PH">
    <property type="taxonomic scope" value="Eukaryota"/>
</dbReference>
<dbReference type="PaxDb" id="4081-Solyc10g080250.1.1"/>
<dbReference type="PANTHER" id="PTHR33142:SF28">
    <property type="entry name" value="CYCLIN-DEPENDENT PROTEIN KINASE INHIBITOR SMR13"/>
    <property type="match status" value="1"/>
</dbReference>
<dbReference type="HOGENOM" id="CLU_2836099_0_0_1"/>
<dbReference type="PANTHER" id="PTHR33142">
    <property type="entry name" value="CYCLIN-DEPENDENT PROTEIN KINASE INHIBITOR SMR13"/>
    <property type="match status" value="1"/>
</dbReference>
<keyword evidence="1" id="KW-0649">Protein kinase inhibitor</keyword>
<keyword evidence="2" id="KW-0131">Cell cycle</keyword>
<dbReference type="GO" id="GO:0032875">
    <property type="term" value="P:regulation of DNA endoreduplication"/>
    <property type="evidence" value="ECO:0007669"/>
    <property type="project" value="InterPro"/>
</dbReference>
<sequence>MLALNTEEVVHEYSCMTPKGKRFRISENSSCPPAPKKRRPVGATNCVSKRRRLLDDTERAQKMAKY</sequence>
<dbReference type="GO" id="GO:0004860">
    <property type="term" value="F:protein kinase inhibitor activity"/>
    <property type="evidence" value="ECO:0007669"/>
    <property type="project" value="UniProtKB-KW"/>
</dbReference>
<dbReference type="PhylomeDB" id="K4D2R5"/>
<evidence type="ECO:0000256" key="2">
    <source>
        <dbReference type="ARBA" id="ARBA00023306"/>
    </source>
</evidence>
<name>K4D2R5_SOLLC</name>
<organism evidence="3">
    <name type="scientific">Solanum lycopersicum</name>
    <name type="common">Tomato</name>
    <name type="synonym">Lycopersicon esculentum</name>
    <dbReference type="NCBI Taxonomy" id="4081"/>
    <lineage>
        <taxon>Eukaryota</taxon>
        <taxon>Viridiplantae</taxon>
        <taxon>Streptophyta</taxon>
        <taxon>Embryophyta</taxon>
        <taxon>Tracheophyta</taxon>
        <taxon>Spermatophyta</taxon>
        <taxon>Magnoliopsida</taxon>
        <taxon>eudicotyledons</taxon>
        <taxon>Gunneridae</taxon>
        <taxon>Pentapetalae</taxon>
        <taxon>asterids</taxon>
        <taxon>lamiids</taxon>
        <taxon>Solanales</taxon>
        <taxon>Solanaceae</taxon>
        <taxon>Solanoideae</taxon>
        <taxon>Solaneae</taxon>
        <taxon>Solanum</taxon>
        <taxon>Solanum subgen. Lycopersicon</taxon>
    </lineage>
</organism>
<reference evidence="3" key="2">
    <citation type="submission" date="2015-06" db="UniProtKB">
        <authorList>
            <consortium name="EnsemblPlants"/>
        </authorList>
    </citation>
    <scope>IDENTIFICATION</scope>
    <source>
        <strain evidence="3">cv. Heinz 1706</strain>
    </source>
</reference>
<dbReference type="EnsemblPlants" id="Solyc10g080250.1.1">
    <property type="protein sequence ID" value="Solyc10g080250.1.1"/>
    <property type="gene ID" value="Solyc10g080250.1"/>
</dbReference>
<dbReference type="InParanoid" id="K4D2R5"/>
<dbReference type="InterPro" id="IPR040389">
    <property type="entry name" value="SMR"/>
</dbReference>
<evidence type="ECO:0000256" key="1">
    <source>
        <dbReference type="ARBA" id="ARBA00023013"/>
    </source>
</evidence>
<reference evidence="3" key="1">
    <citation type="journal article" date="2012" name="Nature">
        <title>The tomato genome sequence provides insights into fleshy fruit evolution.</title>
        <authorList>
            <consortium name="Tomato Genome Consortium"/>
        </authorList>
    </citation>
    <scope>NUCLEOTIDE SEQUENCE [LARGE SCALE GENOMIC DNA]</scope>
    <source>
        <strain evidence="3">cv. Heinz 1706</strain>
    </source>
</reference>
<dbReference type="OMA" id="HEYSCMT"/>
<dbReference type="Proteomes" id="UP000004994">
    <property type="component" value="Chromosome 10"/>
</dbReference>